<name>A0A231GST8_9NOCA</name>
<keyword evidence="1" id="KW-0472">Membrane</keyword>
<proteinExistence type="predicted"/>
<dbReference type="RefSeq" id="WP_039781993.1">
    <property type="nucleotide sequence ID" value="NZ_JAAXOR010000007.1"/>
</dbReference>
<keyword evidence="1" id="KW-0812">Transmembrane</keyword>
<organism evidence="2 3">
    <name type="scientific">Nocardia cerradoensis</name>
    <dbReference type="NCBI Taxonomy" id="85688"/>
    <lineage>
        <taxon>Bacteria</taxon>
        <taxon>Bacillati</taxon>
        <taxon>Actinomycetota</taxon>
        <taxon>Actinomycetes</taxon>
        <taxon>Mycobacteriales</taxon>
        <taxon>Nocardiaceae</taxon>
        <taxon>Nocardia</taxon>
    </lineage>
</organism>
<protein>
    <submittedName>
        <fullName evidence="2">Uncharacterized protein</fullName>
    </submittedName>
</protein>
<dbReference type="EMBL" id="NGAF01000085">
    <property type="protein sequence ID" value="OXR39689.1"/>
    <property type="molecule type" value="Genomic_DNA"/>
</dbReference>
<evidence type="ECO:0000313" key="2">
    <source>
        <dbReference type="EMBL" id="OXR39689.1"/>
    </source>
</evidence>
<dbReference type="Proteomes" id="UP000215506">
    <property type="component" value="Unassembled WGS sequence"/>
</dbReference>
<reference evidence="2 3" key="1">
    <citation type="submission" date="2017-07" db="EMBL/GenBank/DDBJ databases">
        <title>First draft Genome Sequence of Nocardia cerradoensis isolated from human infection.</title>
        <authorList>
            <person name="Carrasco G."/>
        </authorList>
    </citation>
    <scope>NUCLEOTIDE SEQUENCE [LARGE SCALE GENOMIC DNA]</scope>
    <source>
        <strain evidence="2 3">CNM20130759</strain>
    </source>
</reference>
<keyword evidence="1" id="KW-1133">Transmembrane helix</keyword>
<feature type="transmembrane region" description="Helical" evidence="1">
    <location>
        <begin position="6"/>
        <end position="26"/>
    </location>
</feature>
<dbReference type="AlphaFoldDB" id="A0A231GST8"/>
<evidence type="ECO:0000256" key="1">
    <source>
        <dbReference type="SAM" id="Phobius"/>
    </source>
</evidence>
<keyword evidence="3" id="KW-1185">Reference proteome</keyword>
<sequence>MSWSDVIKAVPPFALGALLIALYNLYLKHREMTIHGWHVVTERSHTVTNGWRDAAVTFRVMGPHTMYEINVHGWGDIEIPEDYAGEIPKMTSESDPIRLELTYRYDPDEDGPWVGVVWTEASRLGVVEHGARINLLTSDYERWQWHHVRNFFRPWRKPTGGWHPAAEMRARRTYQVPTDS</sequence>
<comment type="caution">
    <text evidence="2">The sequence shown here is derived from an EMBL/GenBank/DDBJ whole genome shotgun (WGS) entry which is preliminary data.</text>
</comment>
<evidence type="ECO:0000313" key="3">
    <source>
        <dbReference type="Proteomes" id="UP000215506"/>
    </source>
</evidence>
<accession>A0A231GST8</accession>
<gene>
    <name evidence="2" type="ORF">B7C42_08235</name>
</gene>